<comment type="caution">
    <text evidence="2">The sequence shown here is derived from an EMBL/GenBank/DDBJ whole genome shotgun (WGS) entry which is preliminary data.</text>
</comment>
<proteinExistence type="predicted"/>
<dbReference type="GO" id="GO:0005975">
    <property type="term" value="P:carbohydrate metabolic process"/>
    <property type="evidence" value="ECO:0007669"/>
    <property type="project" value="InterPro"/>
</dbReference>
<dbReference type="Proteomes" id="UP000253090">
    <property type="component" value="Unassembled WGS sequence"/>
</dbReference>
<dbReference type="EMBL" id="QPJW01000006">
    <property type="protein sequence ID" value="RCX18687.1"/>
    <property type="molecule type" value="Genomic_DNA"/>
</dbReference>
<evidence type="ECO:0000259" key="1">
    <source>
        <dbReference type="PROSITE" id="PS51677"/>
    </source>
</evidence>
<dbReference type="SUPFAM" id="SSF88713">
    <property type="entry name" value="Glycoside hydrolase/deacetylase"/>
    <property type="match status" value="1"/>
</dbReference>
<accession>A0A369BDY9</accession>
<dbReference type="RefSeq" id="WP_114497545.1">
    <property type="nucleotide sequence ID" value="NZ_QPJW01000006.1"/>
</dbReference>
<dbReference type="InterPro" id="IPR011330">
    <property type="entry name" value="Glyco_hydro/deAcase_b/a-brl"/>
</dbReference>
<dbReference type="AlphaFoldDB" id="A0A369BDY9"/>
<dbReference type="OrthoDB" id="2649545at2"/>
<protein>
    <submittedName>
        <fullName evidence="2">Peptidoglycan/xylan/chitin deacetylase (PgdA/CDA1 family)</fullName>
    </submittedName>
</protein>
<dbReference type="InterPro" id="IPR002509">
    <property type="entry name" value="NODB_dom"/>
</dbReference>
<feature type="domain" description="NodB homology" evidence="1">
    <location>
        <begin position="15"/>
        <end position="196"/>
    </location>
</feature>
<dbReference type="PROSITE" id="PS51677">
    <property type="entry name" value="NODB"/>
    <property type="match status" value="1"/>
</dbReference>
<dbReference type="GO" id="GO:0016810">
    <property type="term" value="F:hydrolase activity, acting on carbon-nitrogen (but not peptide) bonds"/>
    <property type="evidence" value="ECO:0007669"/>
    <property type="project" value="InterPro"/>
</dbReference>
<dbReference type="CDD" id="cd10917">
    <property type="entry name" value="CE4_NodB_like_6s_7s"/>
    <property type="match status" value="1"/>
</dbReference>
<keyword evidence="3" id="KW-1185">Reference proteome</keyword>
<organism evidence="2 3">
    <name type="scientific">Fontibacillus phaseoli</name>
    <dbReference type="NCBI Taxonomy" id="1416533"/>
    <lineage>
        <taxon>Bacteria</taxon>
        <taxon>Bacillati</taxon>
        <taxon>Bacillota</taxon>
        <taxon>Bacilli</taxon>
        <taxon>Bacillales</taxon>
        <taxon>Paenibacillaceae</taxon>
        <taxon>Fontibacillus</taxon>
    </lineage>
</organism>
<dbReference type="Pfam" id="PF01522">
    <property type="entry name" value="Polysacc_deac_1"/>
    <property type="match status" value="1"/>
</dbReference>
<dbReference type="PANTHER" id="PTHR10587">
    <property type="entry name" value="GLYCOSYL TRANSFERASE-RELATED"/>
    <property type="match status" value="1"/>
</dbReference>
<dbReference type="Gene3D" id="3.20.20.370">
    <property type="entry name" value="Glycoside hydrolase/deacetylase"/>
    <property type="match status" value="1"/>
</dbReference>
<evidence type="ECO:0000313" key="2">
    <source>
        <dbReference type="EMBL" id="RCX18687.1"/>
    </source>
</evidence>
<sequence>MPNFEIINEVNTDRKAVAFTFDDGPNPVYTPQVLEIFSEAGAKATFFMIGSQMELHPELVKLAYEQGHEIGNHTFTHPSLPELHKQEIKDELIQTDSLIEKITGTRPQVFRPPYFAYNEQAAGIVGEMGYPAIGAVNGDATDWEMPGVEHIVDKSREQVRPGSILIFHDGYDDRSQTVEAVRILVKELTADGYELLTVSELLRS</sequence>
<gene>
    <name evidence="2" type="ORF">DFP94_106221</name>
</gene>
<dbReference type="InterPro" id="IPR050248">
    <property type="entry name" value="Polysacc_deacetylase_ArnD"/>
</dbReference>
<evidence type="ECO:0000313" key="3">
    <source>
        <dbReference type="Proteomes" id="UP000253090"/>
    </source>
</evidence>
<name>A0A369BDY9_9BACL</name>
<reference evidence="2 3" key="1">
    <citation type="submission" date="2018-07" db="EMBL/GenBank/DDBJ databases">
        <title>Genomic Encyclopedia of Type Strains, Phase III (KMG-III): the genomes of soil and plant-associated and newly described type strains.</title>
        <authorList>
            <person name="Whitman W."/>
        </authorList>
    </citation>
    <scope>NUCLEOTIDE SEQUENCE [LARGE SCALE GENOMIC DNA]</scope>
    <source>
        <strain evidence="2 3">CECT 8333</strain>
    </source>
</reference>